<feature type="chain" id="PRO_5040913311" description="pectinesterase" evidence="6">
    <location>
        <begin position="21"/>
        <end position="179"/>
    </location>
</feature>
<evidence type="ECO:0000313" key="8">
    <source>
        <dbReference type="EMBL" id="GMF30886.1"/>
    </source>
</evidence>
<feature type="domain" description="Pectinesterase catalytic" evidence="7">
    <location>
        <begin position="46"/>
        <end position="179"/>
    </location>
</feature>
<sequence length="179" mass="18970">MQTFVLPVAVLATLATSTLAAVCSGPHARTEPPAGAIVVDGTRAYNGSFRTVAEAVASVTNDTAEHTIFVLPGIYNEQVYVPQLNGPLVIQGYTCNTTSYADNQVTITQARAQANIPPEITDGRNYLTTTLGLKSSSGVKVYNLNVANTAGQFDRNGQAVAVYVDDTDYGFYGCNFTGY</sequence>
<evidence type="ECO:0000256" key="1">
    <source>
        <dbReference type="ARBA" id="ARBA00005184"/>
    </source>
</evidence>
<dbReference type="InterPro" id="IPR000070">
    <property type="entry name" value="Pectinesterase_cat"/>
</dbReference>
<dbReference type="SUPFAM" id="SSF51126">
    <property type="entry name" value="Pectin lyase-like"/>
    <property type="match status" value="1"/>
</dbReference>
<evidence type="ECO:0000256" key="2">
    <source>
        <dbReference type="ARBA" id="ARBA00008891"/>
    </source>
</evidence>
<dbReference type="PANTHER" id="PTHR31321:SF57">
    <property type="entry name" value="PECTINESTERASE 53-RELATED"/>
    <property type="match status" value="1"/>
</dbReference>
<evidence type="ECO:0000313" key="9">
    <source>
        <dbReference type="Proteomes" id="UP001165083"/>
    </source>
</evidence>
<dbReference type="GO" id="GO:0030599">
    <property type="term" value="F:pectinesterase activity"/>
    <property type="evidence" value="ECO:0007669"/>
    <property type="project" value="UniProtKB-EC"/>
</dbReference>
<name>A0A9W6X4C5_9STRA</name>
<keyword evidence="9" id="KW-1185">Reference proteome</keyword>
<keyword evidence="6" id="KW-0732">Signal</keyword>
<organism evidence="8 9">
    <name type="scientific">Phytophthora lilii</name>
    <dbReference type="NCBI Taxonomy" id="2077276"/>
    <lineage>
        <taxon>Eukaryota</taxon>
        <taxon>Sar</taxon>
        <taxon>Stramenopiles</taxon>
        <taxon>Oomycota</taxon>
        <taxon>Peronosporomycetes</taxon>
        <taxon>Peronosporales</taxon>
        <taxon>Peronosporaceae</taxon>
        <taxon>Phytophthora</taxon>
    </lineage>
</organism>
<dbReference type="InterPro" id="IPR011050">
    <property type="entry name" value="Pectin_lyase_fold/virulence"/>
</dbReference>
<protein>
    <recommendedName>
        <fullName evidence="3">pectinesterase</fullName>
        <ecNumber evidence="3">3.1.1.11</ecNumber>
    </recommendedName>
</protein>
<evidence type="ECO:0000256" key="3">
    <source>
        <dbReference type="ARBA" id="ARBA00013229"/>
    </source>
</evidence>
<gene>
    <name evidence="8" type="ORF">Plil01_001320500</name>
</gene>
<dbReference type="EC" id="3.1.1.11" evidence="3"/>
<evidence type="ECO:0000259" key="7">
    <source>
        <dbReference type="Pfam" id="PF01095"/>
    </source>
</evidence>
<dbReference type="PANTHER" id="PTHR31321">
    <property type="entry name" value="ACYL-COA THIOESTER HYDROLASE YBHC-RELATED"/>
    <property type="match status" value="1"/>
</dbReference>
<reference evidence="8" key="1">
    <citation type="submission" date="2023-04" db="EMBL/GenBank/DDBJ databases">
        <title>Phytophthora lilii NBRC 32176.</title>
        <authorList>
            <person name="Ichikawa N."/>
            <person name="Sato H."/>
            <person name="Tonouchi N."/>
        </authorList>
    </citation>
    <scope>NUCLEOTIDE SEQUENCE</scope>
    <source>
        <strain evidence="8">NBRC 32176</strain>
    </source>
</reference>
<dbReference type="Gene3D" id="2.160.20.10">
    <property type="entry name" value="Single-stranded right-handed beta-helix, Pectin lyase-like"/>
    <property type="match status" value="1"/>
</dbReference>
<dbReference type="GO" id="GO:0045490">
    <property type="term" value="P:pectin catabolic process"/>
    <property type="evidence" value="ECO:0007669"/>
    <property type="project" value="TreeGrafter"/>
</dbReference>
<dbReference type="Pfam" id="PF01095">
    <property type="entry name" value="Pectinesterase"/>
    <property type="match status" value="1"/>
</dbReference>
<dbReference type="InterPro" id="IPR012334">
    <property type="entry name" value="Pectin_lyas_fold"/>
</dbReference>
<dbReference type="OrthoDB" id="123376at2759"/>
<evidence type="ECO:0000256" key="6">
    <source>
        <dbReference type="SAM" id="SignalP"/>
    </source>
</evidence>
<dbReference type="EMBL" id="BSXW01000869">
    <property type="protein sequence ID" value="GMF30886.1"/>
    <property type="molecule type" value="Genomic_DNA"/>
</dbReference>
<accession>A0A9W6X4C5</accession>
<proteinExistence type="inferred from homology"/>
<keyword evidence="5" id="KW-0063">Aspartyl esterase</keyword>
<dbReference type="Proteomes" id="UP001165083">
    <property type="component" value="Unassembled WGS sequence"/>
</dbReference>
<feature type="signal peptide" evidence="6">
    <location>
        <begin position="1"/>
        <end position="20"/>
    </location>
</feature>
<dbReference type="GO" id="GO:0042545">
    <property type="term" value="P:cell wall modification"/>
    <property type="evidence" value="ECO:0007669"/>
    <property type="project" value="InterPro"/>
</dbReference>
<comment type="pathway">
    <text evidence="1">Glycan metabolism; pectin degradation; 2-dehydro-3-deoxy-D-gluconate from pectin: step 1/5.</text>
</comment>
<comment type="similarity">
    <text evidence="2">Belongs to the pectinesterase family.</text>
</comment>
<keyword evidence="4" id="KW-0378">Hydrolase</keyword>
<dbReference type="AlphaFoldDB" id="A0A9W6X4C5"/>
<evidence type="ECO:0000256" key="5">
    <source>
        <dbReference type="ARBA" id="ARBA00023085"/>
    </source>
</evidence>
<evidence type="ECO:0000256" key="4">
    <source>
        <dbReference type="ARBA" id="ARBA00022801"/>
    </source>
</evidence>
<comment type="caution">
    <text evidence="8">The sequence shown here is derived from an EMBL/GenBank/DDBJ whole genome shotgun (WGS) entry which is preliminary data.</text>
</comment>